<evidence type="ECO:0000256" key="1">
    <source>
        <dbReference type="ARBA" id="ARBA00022801"/>
    </source>
</evidence>
<accession>A0A840I9U4</accession>
<evidence type="ECO:0000313" key="3">
    <source>
        <dbReference type="EMBL" id="MBB4661372.1"/>
    </source>
</evidence>
<evidence type="ECO:0000259" key="2">
    <source>
        <dbReference type="Pfam" id="PF22784"/>
    </source>
</evidence>
<dbReference type="AlphaFoldDB" id="A0A840I9U4"/>
<dbReference type="Proteomes" id="UP000585272">
    <property type="component" value="Unassembled WGS sequence"/>
</dbReference>
<gene>
    <name evidence="3" type="ORF">BDZ31_000945</name>
</gene>
<feature type="domain" description="Swiss Army Knife protein DSP-PTPase phosphatase" evidence="2">
    <location>
        <begin position="75"/>
        <end position="126"/>
    </location>
</feature>
<dbReference type="Gene3D" id="3.90.190.10">
    <property type="entry name" value="Protein tyrosine phosphatase superfamily"/>
    <property type="match status" value="1"/>
</dbReference>
<reference evidence="3 4" key="1">
    <citation type="submission" date="2020-08" db="EMBL/GenBank/DDBJ databases">
        <title>Genomic Encyclopedia of Archaeal and Bacterial Type Strains, Phase II (KMG-II): from individual species to whole genera.</title>
        <authorList>
            <person name="Goeker M."/>
        </authorList>
    </citation>
    <scope>NUCLEOTIDE SEQUENCE [LARGE SCALE GENOMIC DNA]</scope>
    <source>
        <strain evidence="3 4">DSM 23288</strain>
    </source>
</reference>
<dbReference type="Pfam" id="PF22784">
    <property type="entry name" value="PTP-SAK"/>
    <property type="match status" value="1"/>
</dbReference>
<keyword evidence="1" id="KW-0378">Hydrolase</keyword>
<protein>
    <recommendedName>
        <fullName evidence="2">Swiss Army Knife protein DSP-PTPase phosphatase domain-containing protein</fullName>
    </recommendedName>
</protein>
<name>A0A840I9U4_9ACTN</name>
<dbReference type="EMBL" id="JACHNU010000001">
    <property type="protein sequence ID" value="MBB4661372.1"/>
    <property type="molecule type" value="Genomic_DNA"/>
</dbReference>
<dbReference type="GO" id="GO:0016791">
    <property type="term" value="F:phosphatase activity"/>
    <property type="evidence" value="ECO:0007669"/>
    <property type="project" value="UniProtKB-ARBA"/>
</dbReference>
<dbReference type="SUPFAM" id="SSF52799">
    <property type="entry name" value="(Phosphotyrosine protein) phosphatases II"/>
    <property type="match status" value="1"/>
</dbReference>
<keyword evidence="4" id="KW-1185">Reference proteome</keyword>
<evidence type="ECO:0000313" key="4">
    <source>
        <dbReference type="Proteomes" id="UP000585272"/>
    </source>
</evidence>
<dbReference type="InterPro" id="IPR029021">
    <property type="entry name" value="Prot-tyrosine_phosphatase-like"/>
</dbReference>
<sequence>MAWEIGPGVIELPDGARLRGRGLRDGAIPEPPPEWGLYLLGRPPADAPWPGRWLRCRDFSVPRDLADARSAFEEAHRRARDGVRVEVACGGGKGRTGVALACIAQLAGVPAHEATAWVRQRYDSRAVETPWQRRWVRRFAAGGSVPPAQRSSGRLD</sequence>
<comment type="caution">
    <text evidence="3">The sequence shown here is derived from an EMBL/GenBank/DDBJ whole genome shotgun (WGS) entry which is preliminary data.</text>
</comment>
<organism evidence="3 4">
    <name type="scientific">Conexibacter arvalis</name>
    <dbReference type="NCBI Taxonomy" id="912552"/>
    <lineage>
        <taxon>Bacteria</taxon>
        <taxon>Bacillati</taxon>
        <taxon>Actinomycetota</taxon>
        <taxon>Thermoleophilia</taxon>
        <taxon>Solirubrobacterales</taxon>
        <taxon>Conexibacteraceae</taxon>
        <taxon>Conexibacter</taxon>
    </lineage>
</organism>
<dbReference type="InterPro" id="IPR057023">
    <property type="entry name" value="PTP-SAK"/>
</dbReference>
<proteinExistence type="predicted"/>
<dbReference type="RefSeq" id="WP_183339481.1">
    <property type="nucleotide sequence ID" value="NZ_JACHNU010000001.1"/>
</dbReference>